<reference evidence="1" key="1">
    <citation type="journal article" date="2006" name="Science">
        <title>The genome of black cottonwood, Populus trichocarpa (Torr. &amp; Gray).</title>
        <authorList>
            <person name="Tuskan G.A."/>
            <person name="Difazio S."/>
            <person name="Jansson S."/>
            <person name="Bohlmann J."/>
            <person name="Grigoriev I."/>
            <person name="Hellsten U."/>
            <person name="Putnam N."/>
            <person name="Ralph S."/>
            <person name="Rombauts S."/>
            <person name="Salamov A."/>
            <person name="Schein J."/>
            <person name="Sterck L."/>
            <person name="Aerts A."/>
            <person name="Bhalerao R.R."/>
            <person name="Bhalerao R.P."/>
            <person name="Blaudez D."/>
            <person name="Boerjan W."/>
            <person name="Brun A."/>
            <person name="Brunner A."/>
            <person name="Busov V."/>
            <person name="Campbell M."/>
            <person name="Carlson J."/>
            <person name="Chalot M."/>
            <person name="Chapman J."/>
            <person name="Chen G.L."/>
            <person name="Cooper D."/>
            <person name="Coutinho P.M."/>
            <person name="Couturier J."/>
            <person name="Covert S."/>
            <person name="Cronk Q."/>
            <person name="Cunningham R."/>
            <person name="Davis J."/>
            <person name="Degroeve S."/>
            <person name="Dejardin A."/>
            <person name="Depamphilis C."/>
            <person name="Detter J."/>
            <person name="Dirks B."/>
            <person name="Dubchak I."/>
            <person name="Duplessis S."/>
            <person name="Ehlting J."/>
            <person name="Ellis B."/>
            <person name="Gendler K."/>
            <person name="Goodstein D."/>
            <person name="Gribskov M."/>
            <person name="Grimwood J."/>
            <person name="Groover A."/>
            <person name="Gunter L."/>
            <person name="Hamberger B."/>
            <person name="Heinze B."/>
            <person name="Helariutta Y."/>
            <person name="Henrissat B."/>
            <person name="Holligan D."/>
            <person name="Holt R."/>
            <person name="Huang W."/>
            <person name="Islam-Faridi N."/>
            <person name="Jones S."/>
            <person name="Jones-Rhoades M."/>
            <person name="Jorgensen R."/>
            <person name="Joshi C."/>
            <person name="Kangasjarvi J."/>
            <person name="Karlsson J."/>
            <person name="Kelleher C."/>
            <person name="Kirkpatrick R."/>
            <person name="Kirst M."/>
            <person name="Kohler A."/>
            <person name="Kalluri U."/>
            <person name="Larimer F."/>
            <person name="Leebens-Mack J."/>
            <person name="Leple J.C."/>
            <person name="Locascio P."/>
            <person name="Lou Y."/>
            <person name="Lucas S."/>
            <person name="Martin F."/>
            <person name="Montanini B."/>
            <person name="Napoli C."/>
            <person name="Nelson D.R."/>
            <person name="Nelson C."/>
            <person name="Nieminen K."/>
            <person name="Nilsson O."/>
            <person name="Pereda V."/>
            <person name="Peter G."/>
            <person name="Philippe R."/>
            <person name="Pilate G."/>
            <person name="Poliakov A."/>
            <person name="Razumovskaya J."/>
            <person name="Richardson P."/>
            <person name="Rinaldi C."/>
            <person name="Ritland K."/>
            <person name="Rouze P."/>
            <person name="Ryaboy D."/>
            <person name="Schmutz J."/>
            <person name="Schrader J."/>
            <person name="Segerman B."/>
            <person name="Shin H."/>
            <person name="Siddiqui A."/>
            <person name="Sterky F."/>
            <person name="Terry A."/>
            <person name="Tsai C.J."/>
            <person name="Uberbacher E."/>
            <person name="Unneberg P."/>
            <person name="Vahala J."/>
            <person name="Wall K."/>
            <person name="Wessler S."/>
            <person name="Yang G."/>
            <person name="Yin T."/>
            <person name="Douglas C."/>
            <person name="Marra M."/>
            <person name="Sandberg G."/>
            <person name="Van de Peer Y."/>
            <person name="Rokhsar D."/>
        </authorList>
    </citation>
    <scope>NUCLEOTIDE SEQUENCE [LARGE SCALE GENOMIC DNA]</scope>
    <source>
        <strain evidence="1">Nisqually-1</strain>
    </source>
</reference>
<dbReference type="InParanoid" id="B9NEE8"/>
<dbReference type="AlphaFoldDB" id="B9NEE8"/>
<proteinExistence type="predicted"/>
<organism evidence="1">
    <name type="scientific">Populus trichocarpa</name>
    <name type="common">Western balsam poplar</name>
    <name type="synonym">Populus balsamifera subsp. trichocarpa</name>
    <dbReference type="NCBI Taxonomy" id="3694"/>
    <lineage>
        <taxon>Eukaryota</taxon>
        <taxon>Viridiplantae</taxon>
        <taxon>Streptophyta</taxon>
        <taxon>Embryophyta</taxon>
        <taxon>Tracheophyta</taxon>
        <taxon>Spermatophyta</taxon>
        <taxon>Magnoliopsida</taxon>
        <taxon>eudicotyledons</taxon>
        <taxon>Gunneridae</taxon>
        <taxon>Pentapetalae</taxon>
        <taxon>rosids</taxon>
        <taxon>fabids</taxon>
        <taxon>Malpighiales</taxon>
        <taxon>Salicaceae</taxon>
        <taxon>Saliceae</taxon>
        <taxon>Populus</taxon>
    </lineage>
</organism>
<evidence type="ECO:0000313" key="1">
    <source>
        <dbReference type="EMBL" id="PNS22348.1"/>
    </source>
</evidence>
<dbReference type="EMBL" id="KZ623564">
    <property type="protein sequence ID" value="PNS22348.1"/>
    <property type="molecule type" value="Genomic_DNA"/>
</dbReference>
<dbReference type="HOGENOM" id="CLU_1144199_0_0_1"/>
<reference evidence="1" key="2">
    <citation type="submission" date="2017-07" db="EMBL/GenBank/DDBJ databases">
        <title>WGS assembly of Populus trichocarpa.</title>
        <authorList>
            <person name="Tuskan G."/>
            <person name="Difazio S."/>
            <person name="Jansson S."/>
            <person name="Bohlmann J."/>
            <person name="Grigoriev I."/>
            <person name="Hellsten U."/>
            <person name="Putnam N."/>
            <person name="Ralph S."/>
            <person name="Rombauts S."/>
            <person name="Salamov A."/>
            <person name="Schein J."/>
            <person name="Sterck L."/>
            <person name="Aerts A."/>
            <person name="Bhalerao R."/>
            <person name="Bhalerao R."/>
            <person name="Blaudez D."/>
            <person name="Boerjan W."/>
            <person name="Brun A."/>
            <person name="Brunner A."/>
            <person name="Busov V."/>
            <person name="Campbell M."/>
            <person name="Carlson J."/>
            <person name="Chalot M."/>
            <person name="Chapman J."/>
            <person name="Chen G."/>
            <person name="Cooper D."/>
            <person name="Coutinho P."/>
            <person name="Couturier J."/>
            <person name="Covert S."/>
            <person name="Cronk Q."/>
            <person name="Cunningham R."/>
            <person name="Davis J."/>
            <person name="Degroeve S."/>
            <person name="Dejardin A."/>
            <person name="Depamphilis C."/>
            <person name="Detter J."/>
            <person name="Dirks B."/>
            <person name="Dubchak I."/>
            <person name="Duplessis S."/>
            <person name="Ehlting J."/>
            <person name="Ellis B."/>
            <person name="Gendler K."/>
            <person name="Goodstein D."/>
            <person name="Gribskov M."/>
            <person name="Grimwood J."/>
            <person name="Groover A."/>
            <person name="Gunter L."/>
            <person name="Hamberger B."/>
            <person name="Heinze B."/>
            <person name="Helariutta Y."/>
            <person name="Henrissat B."/>
            <person name="Holligan D."/>
            <person name="Holt R."/>
            <person name="Huang W."/>
            <person name="Islam-Faridi N."/>
            <person name="Jones S."/>
            <person name="Jones-Rhoades M."/>
            <person name="Jorgensen R."/>
            <person name="Joshi C."/>
            <person name="Kangasjarvi J."/>
            <person name="Karlsson J."/>
            <person name="Kelleher C."/>
            <person name="Kirkpatrick R."/>
            <person name="Kirst M."/>
            <person name="Kohler A."/>
            <person name="Kalluri U."/>
            <person name="Larimer F."/>
            <person name="Leebens-Mack J."/>
            <person name="Leple J."/>
            <person name="Locascio P."/>
            <person name="Lou Y."/>
            <person name="Lucas S."/>
            <person name="Martin F."/>
            <person name="Montanini B."/>
            <person name="Napoli C."/>
            <person name="Nelson D."/>
            <person name="Nelson C."/>
            <person name="Nieminen K."/>
            <person name="Nilsson O."/>
            <person name="Pereda V."/>
            <person name="Peter G."/>
            <person name="Philippe R."/>
            <person name="Pilate G."/>
            <person name="Poliakov A."/>
            <person name="Razumovskaya J."/>
            <person name="Richardson P."/>
            <person name="Rinaldi C."/>
            <person name="Ritland K."/>
            <person name="Rouze P."/>
            <person name="Ryaboy D."/>
            <person name="Schmutz J."/>
            <person name="Schrader J."/>
            <person name="Segerman B."/>
            <person name="Shin H."/>
            <person name="Siddiqui A."/>
            <person name="Sterky F."/>
            <person name="Terry A."/>
            <person name="Tsai C."/>
            <person name="Uberbacher E."/>
            <person name="Unneberg P."/>
            <person name="Vahala J."/>
            <person name="Wall K."/>
            <person name="Wessler S."/>
            <person name="Yang G."/>
            <person name="Yin T."/>
            <person name="Douglas C."/>
            <person name="Marra M."/>
            <person name="Sandberg G."/>
            <person name="Van De Peer Y."/>
            <person name="Rokhsar D."/>
        </authorList>
    </citation>
    <scope>NUCLEOTIDE SEQUENCE</scope>
    <source>
        <strain evidence="1">Nisqually-1</strain>
    </source>
</reference>
<accession>B9NEE8</accession>
<protein>
    <submittedName>
        <fullName evidence="1">Uncharacterized protein</fullName>
    </submittedName>
</protein>
<name>B9NEE8_POPTR</name>
<sequence>MVINLPKEGKLKYLPGKAEGDGAHDWRFSLLFTAEKKLLTTEEPVDAGLKSTLRGEGEDDVDGDGGLPDYCCFLLHFCFSVSSRVLLSCAVACVIIGRRRQWSMVMEIFHCYFWCEGDERTMVDKGNLLGLNIYTSGDAGSLLQEDRIVSTNLTGIYRHQRAWCTERCVHYCNMLFRPIRRPRGAWEQRGLDHSLGLLFPWFFVFDHKLLHLPEASTNNWISLFNSKIELTKKGQLVRKERGE</sequence>
<gene>
    <name evidence="1" type="ORF">POPTR_T152200</name>
</gene>